<gene>
    <name evidence="3" type="ORF">EVOR1521_LOCUS13135</name>
</gene>
<feature type="region of interest" description="Disordered" evidence="1">
    <location>
        <begin position="1"/>
        <end position="35"/>
    </location>
</feature>
<dbReference type="AlphaFoldDB" id="A0AA36N159"/>
<keyword evidence="4" id="KW-1185">Reference proteome</keyword>
<evidence type="ECO:0000259" key="2">
    <source>
        <dbReference type="Pfam" id="PF25536"/>
    </source>
</evidence>
<dbReference type="Pfam" id="PF25536">
    <property type="entry name" value="DUF7920"/>
    <property type="match status" value="1"/>
</dbReference>
<evidence type="ECO:0000313" key="3">
    <source>
        <dbReference type="EMBL" id="CAJ1386972.1"/>
    </source>
</evidence>
<comment type="caution">
    <text evidence="3">The sequence shown here is derived from an EMBL/GenBank/DDBJ whole genome shotgun (WGS) entry which is preliminary data.</text>
</comment>
<sequence>MALGAGESFGASGEPQEGRQSRAGSLEIPTSGPGFPNGLLLHDAALARSRLRGRAEDALFAEDPSLIQKLRRGLSFVEIDSRVDLVRRGLPKFFDLEAAPLEEGCNSSKSKMAQSVAKSLSDSIQGISEGRRISLTRLEKANGENAQVSYHTATGQWVVCSKNVSILAGTSAELELPHWADRRYRFARQIGQLWFAQLQSLEPAAGSRLREALGSGTLVGEMIGGSGAHLIDYGPEKRLRWFALVPHDGVEPCWAPAACRAFLADVGLPGVAGKVLGPTEGFANARDVMETLQFEATCTEKAPMAEAGEGYVVYLTAHSDIGSSVVWLGKLKTAEYRLLRRMRERAKHFARSGGCVLVEDVLDSYRREALAVGEPLATEKVRTLEKLCSLIYAEDIPPEGVDENFLHLAQRADAYDGKYTPRKPAPAVCVVAPPFAAAPELLQSLQQLLKMKAQSMPGSLPSLDTGNLTSAWQDSTAAKPRIFLNHVPYCLERLLFPGGAGASGSGAAEPAAKRRRLAREAVDERRGHGVQRIASSYSRRCLFIFCGWGEPMAKTQPLTRWERKLREPASGAFLKKLQAQAVRLHARVPGSLWLSSSGFSSAAIEGAWARAQQPEQLPTVVAVIPLAVPGMGKSSLLEALFRRCQEASDKCFRQGLPVHRAEAATSPTTSTLASAAIVSSDAFTGVELKLLGSASSEDVASCRRRAQVKYRRAIDDFLAQAAAGVAGPPHLLLLDKNHPPASLTKEVEALSSACRSLGCQLQPKVLYLDAKDEVRRSQMETELLQEEDKHFGAWDYPWSPDVITECAARLLLRSSHDTLAAGDMSLSVLLSFVQLHKGFSLDKAGPVVKVPFLCTGALASWRPVDDEVSWRRLEIRALLRQVLQQLKPFRDHKLQPLLVALASHLSPLQLPDEEAQLQHLKSCADGAWRELLQVEEAKPWAPRACATLPWMWKHTMKHWTVCSPSCPSRCVQSRTPAMGTFSQRPSSNARSPCMSPPATWALTPSGRW</sequence>
<evidence type="ECO:0000313" key="4">
    <source>
        <dbReference type="Proteomes" id="UP001178507"/>
    </source>
</evidence>
<reference evidence="3" key="1">
    <citation type="submission" date="2023-08" db="EMBL/GenBank/DDBJ databases">
        <authorList>
            <person name="Chen Y."/>
            <person name="Shah S."/>
            <person name="Dougan E. K."/>
            <person name="Thang M."/>
            <person name="Chan C."/>
        </authorList>
    </citation>
    <scope>NUCLEOTIDE SEQUENCE</scope>
</reference>
<dbReference type="Proteomes" id="UP001178507">
    <property type="component" value="Unassembled WGS sequence"/>
</dbReference>
<protein>
    <recommendedName>
        <fullName evidence="2">DUF7920 domain-containing protein</fullName>
    </recommendedName>
</protein>
<accession>A0AA36N159</accession>
<dbReference type="PANTHER" id="PTHR38566">
    <property type="entry name" value="RNA_LIG_T4_1 DOMAIN-CONTAINING PROTEIN"/>
    <property type="match status" value="1"/>
</dbReference>
<dbReference type="PANTHER" id="PTHR38566:SF1">
    <property type="entry name" value="CHROMOSOME UNDETERMINED SCAFFOLD_18, WHOLE GENOME SHOTGUN SEQUENCE"/>
    <property type="match status" value="1"/>
</dbReference>
<dbReference type="InterPro" id="IPR057680">
    <property type="entry name" value="DUF7920"/>
</dbReference>
<evidence type="ECO:0000256" key="1">
    <source>
        <dbReference type="SAM" id="MobiDB-lite"/>
    </source>
</evidence>
<dbReference type="EMBL" id="CAUJNA010001446">
    <property type="protein sequence ID" value="CAJ1386972.1"/>
    <property type="molecule type" value="Genomic_DNA"/>
</dbReference>
<proteinExistence type="predicted"/>
<feature type="domain" description="DUF7920" evidence="2">
    <location>
        <begin position="122"/>
        <end position="273"/>
    </location>
</feature>
<name>A0AA36N159_9DINO</name>
<organism evidence="3 4">
    <name type="scientific">Effrenium voratum</name>
    <dbReference type="NCBI Taxonomy" id="2562239"/>
    <lineage>
        <taxon>Eukaryota</taxon>
        <taxon>Sar</taxon>
        <taxon>Alveolata</taxon>
        <taxon>Dinophyceae</taxon>
        <taxon>Suessiales</taxon>
        <taxon>Symbiodiniaceae</taxon>
        <taxon>Effrenium</taxon>
    </lineage>
</organism>